<dbReference type="SMART" id="SM00871">
    <property type="entry name" value="AraC_E_bind"/>
    <property type="match status" value="1"/>
</dbReference>
<dbReference type="EMBL" id="JAEIOT010000004">
    <property type="protein sequence ID" value="MBI8999784.1"/>
    <property type="molecule type" value="Genomic_DNA"/>
</dbReference>
<evidence type="ECO:0000313" key="3">
    <source>
        <dbReference type="EMBL" id="MBI8999784.1"/>
    </source>
</evidence>
<organism evidence="3 4">
    <name type="scientific">Corynebacterium marambiense</name>
    <dbReference type="NCBI Taxonomy" id="2765364"/>
    <lineage>
        <taxon>Bacteria</taxon>
        <taxon>Bacillati</taxon>
        <taxon>Actinomycetota</taxon>
        <taxon>Actinomycetes</taxon>
        <taxon>Mycobacteriales</taxon>
        <taxon>Corynebacteriaceae</taxon>
        <taxon>Corynebacterium</taxon>
    </lineage>
</organism>
<evidence type="ECO:0000313" key="4">
    <source>
        <dbReference type="Proteomes" id="UP000625574"/>
    </source>
</evidence>
<comment type="caution">
    <text evidence="3">The sequence shown here is derived from an EMBL/GenBank/DDBJ whole genome shotgun (WGS) entry which is preliminary data.</text>
</comment>
<dbReference type="PANTHER" id="PTHR30204">
    <property type="entry name" value="REDOX-CYCLING DRUG-SENSING TRANSCRIPTIONAL ACTIVATOR SOXR"/>
    <property type="match status" value="1"/>
</dbReference>
<accession>A0ABS0VSP5</accession>
<dbReference type="Proteomes" id="UP000625574">
    <property type="component" value="Unassembled WGS sequence"/>
</dbReference>
<sequence length="277" mass="30582">MNHYHGLRIGVFSQLTGISVRMLRHYGMHGVLTPAMTDPATGYRFYSSDQIPQALLVTRLRDAGFPVRAISTILESRGDSVVLSTLTEERRTAIMQDMATAQEQLRALTNLNLRETVTPVAVTRTVFPATDVVSLREVLPTYNDEHGLWERLQALTIEQATPCALGGIAGAVYHDAEFRESETDVEIFVQVTEPCQPGSPLVHRALPERDVVTATLHGSYERMGTVTAQIGAYLVEHGLEAGPMINLYRVSPAQDPNPDNWVTDVVFPLIQDDMPAT</sequence>
<dbReference type="InterPro" id="IPR000551">
    <property type="entry name" value="MerR-type_HTH_dom"/>
</dbReference>
<evidence type="ECO:0000256" key="1">
    <source>
        <dbReference type="ARBA" id="ARBA00023125"/>
    </source>
</evidence>
<reference evidence="3 4" key="1">
    <citation type="submission" date="2020-12" db="EMBL/GenBank/DDBJ databases">
        <title>Genome public.</title>
        <authorList>
            <person name="Sun Q."/>
        </authorList>
    </citation>
    <scope>NUCLEOTIDE SEQUENCE [LARGE SCALE GENOMIC DNA]</scope>
    <source>
        <strain evidence="3 4">CCM 8864</strain>
    </source>
</reference>
<keyword evidence="4" id="KW-1185">Reference proteome</keyword>
<dbReference type="InterPro" id="IPR029442">
    <property type="entry name" value="GyrI-like"/>
</dbReference>
<dbReference type="InterPro" id="IPR047057">
    <property type="entry name" value="MerR_fam"/>
</dbReference>
<dbReference type="SUPFAM" id="SSF46955">
    <property type="entry name" value="Putative DNA-binding domain"/>
    <property type="match status" value="1"/>
</dbReference>
<dbReference type="InterPro" id="IPR011256">
    <property type="entry name" value="Reg_factor_effector_dom_sf"/>
</dbReference>
<dbReference type="InterPro" id="IPR009061">
    <property type="entry name" value="DNA-bd_dom_put_sf"/>
</dbReference>
<name>A0ABS0VSP5_9CORY</name>
<dbReference type="PROSITE" id="PS50937">
    <property type="entry name" value="HTH_MERR_2"/>
    <property type="match status" value="1"/>
</dbReference>
<dbReference type="Gene3D" id="3.20.80.10">
    <property type="entry name" value="Regulatory factor, effector binding domain"/>
    <property type="match status" value="1"/>
</dbReference>
<proteinExistence type="predicted"/>
<dbReference type="Gene3D" id="1.10.1660.10">
    <property type="match status" value="1"/>
</dbReference>
<dbReference type="PANTHER" id="PTHR30204:SF97">
    <property type="entry name" value="MERR FAMILY REGULATORY PROTEIN"/>
    <property type="match status" value="1"/>
</dbReference>
<feature type="domain" description="HTH merR-type" evidence="2">
    <location>
        <begin position="6"/>
        <end position="76"/>
    </location>
</feature>
<dbReference type="RefSeq" id="WP_198735208.1">
    <property type="nucleotide sequence ID" value="NZ_JAEIOT010000004.1"/>
</dbReference>
<dbReference type="Pfam" id="PF06445">
    <property type="entry name" value="GyrI-like"/>
    <property type="match status" value="1"/>
</dbReference>
<evidence type="ECO:0000259" key="2">
    <source>
        <dbReference type="PROSITE" id="PS50937"/>
    </source>
</evidence>
<dbReference type="InterPro" id="IPR010499">
    <property type="entry name" value="AraC_E-bd"/>
</dbReference>
<gene>
    <name evidence="3" type="ORF">JDV76_02170</name>
</gene>
<dbReference type="SUPFAM" id="SSF55136">
    <property type="entry name" value="Probable bacterial effector-binding domain"/>
    <property type="match status" value="1"/>
</dbReference>
<dbReference type="Pfam" id="PF13411">
    <property type="entry name" value="MerR_1"/>
    <property type="match status" value="1"/>
</dbReference>
<dbReference type="SMART" id="SM00422">
    <property type="entry name" value="HTH_MERR"/>
    <property type="match status" value="1"/>
</dbReference>
<keyword evidence="1" id="KW-0238">DNA-binding</keyword>
<protein>
    <submittedName>
        <fullName evidence="3">MerR family transcriptional regulator</fullName>
    </submittedName>
</protein>